<gene>
    <name evidence="2" type="ORF">PHET_00468</name>
</gene>
<evidence type="ECO:0000313" key="3">
    <source>
        <dbReference type="Proteomes" id="UP000748531"/>
    </source>
</evidence>
<evidence type="ECO:0000256" key="1">
    <source>
        <dbReference type="SAM" id="Coils"/>
    </source>
</evidence>
<keyword evidence="3" id="KW-1185">Reference proteome</keyword>
<feature type="coiled-coil region" evidence="1">
    <location>
        <begin position="39"/>
        <end position="80"/>
    </location>
</feature>
<dbReference type="EMBL" id="LUCH01000126">
    <property type="protein sequence ID" value="KAF5406019.1"/>
    <property type="molecule type" value="Genomic_DNA"/>
</dbReference>
<sequence length="220" mass="25483">MEVYVLMLNWYSPRVDRAVFCRCNRCVMWFGSGQSKTSIEEANKHLMELYKKIADLEDQLRKKTHELEQKEADFDAVMREVHEKRQLELKDLNSLIYQQNLKLMHFEKDLSSRDTELQVLRKRCRMFDEVLRYKATLGKLTITMEQAEQYARLTSSARDYTRTYPVDTDCVNTDPAPLMIRDVAIDGNSESEVSCGPSVSDLPNGFTTPKLLRSVTNGAP</sequence>
<protein>
    <submittedName>
        <fullName evidence="2">Vimentin type intermediate filament associated</fullName>
    </submittedName>
</protein>
<comment type="caution">
    <text evidence="2">The sequence shown here is derived from an EMBL/GenBank/DDBJ whole genome shotgun (WGS) entry which is preliminary data.</text>
</comment>
<reference evidence="2" key="1">
    <citation type="submission" date="2019-05" db="EMBL/GenBank/DDBJ databases">
        <title>Annotation for the trematode Paragonimus heterotremus.</title>
        <authorList>
            <person name="Choi Y.-J."/>
        </authorList>
    </citation>
    <scope>NUCLEOTIDE SEQUENCE</scope>
    <source>
        <strain evidence="2">LC</strain>
    </source>
</reference>
<dbReference type="AlphaFoldDB" id="A0A8J4TSS9"/>
<dbReference type="Proteomes" id="UP000748531">
    <property type="component" value="Unassembled WGS sequence"/>
</dbReference>
<proteinExistence type="predicted"/>
<organism evidence="2 3">
    <name type="scientific">Paragonimus heterotremus</name>
    <dbReference type="NCBI Taxonomy" id="100268"/>
    <lineage>
        <taxon>Eukaryota</taxon>
        <taxon>Metazoa</taxon>
        <taxon>Spiralia</taxon>
        <taxon>Lophotrochozoa</taxon>
        <taxon>Platyhelminthes</taxon>
        <taxon>Trematoda</taxon>
        <taxon>Digenea</taxon>
        <taxon>Plagiorchiida</taxon>
        <taxon>Troglotremata</taxon>
        <taxon>Troglotrematidae</taxon>
        <taxon>Paragonimus</taxon>
    </lineage>
</organism>
<accession>A0A8J4TSS9</accession>
<name>A0A8J4TSS9_9TREM</name>
<keyword evidence="1" id="KW-0175">Coiled coil</keyword>
<evidence type="ECO:0000313" key="2">
    <source>
        <dbReference type="EMBL" id="KAF5406019.1"/>
    </source>
</evidence>
<dbReference type="OrthoDB" id="6413631at2759"/>